<dbReference type="InterPro" id="IPR018280">
    <property type="entry name" value="Ribosomal_uS3_CS"/>
</dbReference>
<dbReference type="PROSITE" id="PS00548">
    <property type="entry name" value="RIBOSOMAL_S3"/>
    <property type="match status" value="1"/>
</dbReference>
<dbReference type="GO" id="GO:0003735">
    <property type="term" value="F:structural constituent of ribosome"/>
    <property type="evidence" value="ECO:0007669"/>
    <property type="project" value="InterPro"/>
</dbReference>
<dbReference type="InterPro" id="IPR001351">
    <property type="entry name" value="Ribosomal_uS3_C"/>
</dbReference>
<protein>
    <recommendedName>
        <fullName evidence="5">30S ribosomal protein S3, chloroplastic</fullName>
    </recommendedName>
</protein>
<reference evidence="8" key="1">
    <citation type="journal article" date="2015" name="BMC Evol. Biol.">
        <title>Chloroplast phylogenomic analysis of chlorophyte green algae identifies a novel lineage sister to the Sphaeropleales (Chlorophyceae).</title>
        <authorList>
            <person name="Lemieux C."/>
            <person name="Vincent A.T."/>
            <person name="Labarre A."/>
            <person name="Otis C."/>
            <person name="Turmel M."/>
        </authorList>
    </citation>
    <scope>NUCLEOTIDE SEQUENCE</scope>
</reference>
<dbReference type="InterPro" id="IPR057258">
    <property type="entry name" value="Ribosomal_uS3"/>
</dbReference>
<organism evidence="8">
    <name type="scientific">Staurocarteria crucifera</name>
    <dbReference type="NCBI Taxonomy" id="47781"/>
    <lineage>
        <taxon>Eukaryota</taxon>
        <taxon>Viridiplantae</taxon>
        <taxon>Chlorophyta</taxon>
        <taxon>core chlorophytes</taxon>
        <taxon>Chlorophyceae</taxon>
        <taxon>CS clade</taxon>
        <taxon>Chlamydomonadales</taxon>
        <taxon>Chlamydomonadaceae</taxon>
        <taxon>Staurocarteria</taxon>
    </lineage>
</organism>
<dbReference type="GO" id="GO:0006412">
    <property type="term" value="P:translation"/>
    <property type="evidence" value="ECO:0007669"/>
    <property type="project" value="InterPro"/>
</dbReference>
<dbReference type="SUPFAM" id="SSF54821">
    <property type="entry name" value="Ribosomal protein S3 C-terminal domain"/>
    <property type="match status" value="1"/>
</dbReference>
<dbReference type="AlphaFoldDB" id="A0A0S2IBP1"/>
<dbReference type="HAMAP" id="MF_01309_B">
    <property type="entry name" value="Ribosomal_uS3_B"/>
    <property type="match status" value="1"/>
</dbReference>
<keyword evidence="5 8" id="KW-0934">Plastid</keyword>
<dbReference type="NCBIfam" id="TIGR01009">
    <property type="entry name" value="rpsC_bact"/>
    <property type="match status" value="1"/>
</dbReference>
<gene>
    <name evidence="8" type="primary">rps3</name>
</gene>
<comment type="subcellular location">
    <subcellularLocation>
        <location evidence="5">Plastid</location>
        <location evidence="5">Chloroplast</location>
    </subcellularLocation>
</comment>
<keyword evidence="3 4" id="KW-0687">Ribonucleoprotein</keyword>
<comment type="subunit">
    <text evidence="5">Part of the 30S ribosomal subunit.</text>
</comment>
<evidence type="ECO:0000256" key="3">
    <source>
        <dbReference type="ARBA" id="ARBA00023274"/>
    </source>
</evidence>
<dbReference type="InterPro" id="IPR005704">
    <property type="entry name" value="Ribosomal_uS3_bac-typ"/>
</dbReference>
<geneLocation type="chloroplast" evidence="8"/>
<feature type="region of interest" description="Disordered" evidence="6">
    <location>
        <begin position="274"/>
        <end position="294"/>
    </location>
</feature>
<evidence type="ECO:0000313" key="8">
    <source>
        <dbReference type="EMBL" id="ALO21140.1"/>
    </source>
</evidence>
<feature type="domain" description="Small ribosomal subunit protein uS3 C-terminal" evidence="7">
    <location>
        <begin position="148"/>
        <end position="231"/>
    </location>
</feature>
<evidence type="ECO:0000256" key="6">
    <source>
        <dbReference type="SAM" id="MobiDB-lite"/>
    </source>
</evidence>
<evidence type="ECO:0000256" key="4">
    <source>
        <dbReference type="RuleBase" id="RU003624"/>
    </source>
</evidence>
<evidence type="ECO:0000259" key="7">
    <source>
        <dbReference type="Pfam" id="PF00189"/>
    </source>
</evidence>
<evidence type="ECO:0000256" key="2">
    <source>
        <dbReference type="ARBA" id="ARBA00022980"/>
    </source>
</evidence>
<dbReference type="Gene3D" id="3.30.1140.32">
    <property type="entry name" value="Ribosomal protein S3, C-terminal domain"/>
    <property type="match status" value="1"/>
</dbReference>
<name>A0A0S2IBP1_9CHLO</name>
<feature type="non-terminal residue" evidence="8">
    <location>
        <position position="1"/>
    </location>
</feature>
<dbReference type="PANTHER" id="PTHR11760:SF19">
    <property type="entry name" value="SMALL RIBOSOMAL SUBUNIT PROTEIN US3C"/>
    <property type="match status" value="1"/>
</dbReference>
<dbReference type="PANTHER" id="PTHR11760">
    <property type="entry name" value="30S/40S RIBOSOMAL PROTEIN S3"/>
    <property type="match status" value="1"/>
</dbReference>
<proteinExistence type="inferred from homology"/>
<keyword evidence="5 8" id="KW-0150">Chloroplast</keyword>
<sequence length="319" mass="36315">NNIYYYLGTISESSKNLKKIKQFTQKYATFLFDNLVGNPYPYARQKEMHVNLDQAYRGAAGISAEGVEKSRYQGDLGELTQNISVTLANIAKKHVVEKKLNEVFIDQIEKQKARFKNNILLTPKIAISFYSINAKQIESKASFVADSIVDQLEKRKAFRKVIKDAKEDLMNRLGVKGVKIQVAGRLNGAEIARTEWVRAGRVPLQTLRANIDYSYKTANTIYGIIGVKVWILKAYQIQNYKALFFYPFCFYPAVNYWPLLPCASLPHREGKNSGLGKSLDASHKGSYPNPLRSPPTRRVFTRCSLWELTKRRSGQRSKG</sequence>
<dbReference type="InterPro" id="IPR036419">
    <property type="entry name" value="Ribosomal_S3_C_sf"/>
</dbReference>
<accession>A0A0S2IBP1</accession>
<evidence type="ECO:0000256" key="1">
    <source>
        <dbReference type="ARBA" id="ARBA00010761"/>
    </source>
</evidence>
<evidence type="ECO:0000256" key="5">
    <source>
        <dbReference type="RuleBase" id="RU003626"/>
    </source>
</evidence>
<comment type="similarity">
    <text evidence="1 4">Belongs to the universal ribosomal protein uS3 family.</text>
</comment>
<dbReference type="EMBL" id="KT624898">
    <property type="protein sequence ID" value="ALO21140.1"/>
    <property type="molecule type" value="Genomic_DNA"/>
</dbReference>
<dbReference type="GO" id="GO:0009507">
    <property type="term" value="C:chloroplast"/>
    <property type="evidence" value="ECO:0007669"/>
    <property type="project" value="UniProtKB-SubCell"/>
</dbReference>
<dbReference type="GO" id="GO:0022627">
    <property type="term" value="C:cytosolic small ribosomal subunit"/>
    <property type="evidence" value="ECO:0007669"/>
    <property type="project" value="TreeGrafter"/>
</dbReference>
<keyword evidence="2 4" id="KW-0689">Ribosomal protein</keyword>
<dbReference type="Pfam" id="PF00189">
    <property type="entry name" value="Ribosomal_S3_C"/>
    <property type="match status" value="1"/>
</dbReference>